<keyword evidence="6" id="KW-1003">Cell membrane</keyword>
<dbReference type="InterPro" id="IPR002781">
    <property type="entry name" value="TM_pro_TauE-like"/>
</dbReference>
<feature type="transmembrane region" description="Helical" evidence="6">
    <location>
        <begin position="237"/>
        <end position="257"/>
    </location>
</feature>
<protein>
    <recommendedName>
        <fullName evidence="6">Probable membrane transporter protein</fullName>
    </recommendedName>
</protein>
<evidence type="ECO:0000313" key="8">
    <source>
        <dbReference type="Proteomes" id="UP000000233"/>
    </source>
</evidence>
<feature type="transmembrane region" description="Helical" evidence="6">
    <location>
        <begin position="113"/>
        <end position="131"/>
    </location>
</feature>
<dbReference type="eggNOG" id="COG0730">
    <property type="taxonomic scope" value="Bacteria"/>
</dbReference>
<keyword evidence="3 6" id="KW-0812">Transmembrane</keyword>
<dbReference type="PANTHER" id="PTHR43701">
    <property type="entry name" value="MEMBRANE TRANSPORTER PROTEIN MJ0441-RELATED"/>
    <property type="match status" value="1"/>
</dbReference>
<dbReference type="PANTHER" id="PTHR43701:SF2">
    <property type="entry name" value="MEMBRANE TRANSPORTER PROTEIN YJNA-RELATED"/>
    <property type="match status" value="1"/>
</dbReference>
<sequence>MGNAHQSGRTNDGDERSRWSIHAARYHSPHCFPFGRLRLMDVLLLEALGIGLILGLLLGLTGAGGSLVALPLLLSLHLPLRDAIGVSLGAVAMSALIGAIPRARLGQVAWRPVVLLALCGLPGNAAGQWLGQFIPERALIIGFCLLVLWSAWRMWRGASLPAKENAEDRYPALLGIGLGVGLLSGLMGVGGGFLIVPALLWFTSLSLLSAMATSMAVIAVVSGGGFLLYLTDAEPPLALLGGLALGGAFGVLSGNRLAQYLNSSLLQRLFALMLVLVSLSLGIQKLLLGH</sequence>
<reference evidence="7 8" key="1">
    <citation type="journal article" date="2008" name="Proc. Natl. Acad. Sci. U.S.A.">
        <title>Nitrogen fixation island and rhizosphere competence traits in the genome of root-associated Pseudomonas stutzeri A1501.</title>
        <authorList>
            <person name="Yan Y."/>
            <person name="Yang J."/>
            <person name="Dou Y."/>
            <person name="Chen M."/>
            <person name="Ping S."/>
            <person name="Peng J."/>
            <person name="Lu W."/>
            <person name="Zhang W."/>
            <person name="Yao Z."/>
            <person name="Li H."/>
            <person name="Liu W."/>
            <person name="He S."/>
            <person name="Geng L."/>
            <person name="Zhang X."/>
            <person name="Yang F."/>
            <person name="Yu H."/>
            <person name="Zhan Y."/>
            <person name="Li D."/>
            <person name="Lin Z."/>
            <person name="Wang Y."/>
            <person name="Elmerich C."/>
            <person name="Lin M."/>
            <person name="Jin Q."/>
        </authorList>
    </citation>
    <scope>NUCLEOTIDE SEQUENCE [LARGE SCALE GENOMIC DNA]</scope>
    <source>
        <strain evidence="7 8">A1501</strain>
    </source>
</reference>
<feature type="transmembrane region" description="Helical" evidence="6">
    <location>
        <begin position="269"/>
        <end position="288"/>
    </location>
</feature>
<dbReference type="AlphaFoldDB" id="A4VMX6"/>
<dbReference type="Proteomes" id="UP000000233">
    <property type="component" value="Chromosome"/>
</dbReference>
<keyword evidence="4 6" id="KW-1133">Transmembrane helix</keyword>
<evidence type="ECO:0000256" key="1">
    <source>
        <dbReference type="ARBA" id="ARBA00004141"/>
    </source>
</evidence>
<feature type="transmembrane region" description="Helical" evidence="6">
    <location>
        <begin position="83"/>
        <end position="101"/>
    </location>
</feature>
<name>A4VMX6_STUS1</name>
<evidence type="ECO:0000256" key="6">
    <source>
        <dbReference type="RuleBase" id="RU363041"/>
    </source>
</evidence>
<dbReference type="Pfam" id="PF01925">
    <property type="entry name" value="TauE"/>
    <property type="match status" value="1"/>
</dbReference>
<organism evidence="7 8">
    <name type="scientific">Stutzerimonas stutzeri (strain A1501)</name>
    <name type="common">Pseudomonas stutzeri</name>
    <dbReference type="NCBI Taxonomy" id="379731"/>
    <lineage>
        <taxon>Bacteria</taxon>
        <taxon>Pseudomonadati</taxon>
        <taxon>Pseudomonadota</taxon>
        <taxon>Gammaproteobacteria</taxon>
        <taxon>Pseudomonadales</taxon>
        <taxon>Pseudomonadaceae</taxon>
        <taxon>Stutzerimonas</taxon>
    </lineage>
</organism>
<comment type="subcellular location">
    <subcellularLocation>
        <location evidence="6">Cell membrane</location>
        <topology evidence="6">Multi-pass membrane protein</topology>
    </subcellularLocation>
    <subcellularLocation>
        <location evidence="1">Membrane</location>
        <topology evidence="1">Multi-pass membrane protein</topology>
    </subcellularLocation>
</comment>
<proteinExistence type="inferred from homology"/>
<dbReference type="EMBL" id="CP000304">
    <property type="protein sequence ID" value="ABP80327.1"/>
    <property type="molecule type" value="Genomic_DNA"/>
</dbReference>
<feature type="transmembrane region" description="Helical" evidence="6">
    <location>
        <begin position="176"/>
        <end position="202"/>
    </location>
</feature>
<feature type="transmembrane region" description="Helical" evidence="6">
    <location>
        <begin position="137"/>
        <end position="155"/>
    </location>
</feature>
<keyword evidence="8" id="KW-1185">Reference proteome</keyword>
<comment type="similarity">
    <text evidence="2 6">Belongs to the 4-toluene sulfonate uptake permease (TSUP) (TC 2.A.102) family.</text>
</comment>
<dbReference type="GO" id="GO:0005886">
    <property type="term" value="C:plasma membrane"/>
    <property type="evidence" value="ECO:0007669"/>
    <property type="project" value="UniProtKB-SubCell"/>
</dbReference>
<evidence type="ECO:0000256" key="4">
    <source>
        <dbReference type="ARBA" id="ARBA00022989"/>
    </source>
</evidence>
<evidence type="ECO:0000313" key="7">
    <source>
        <dbReference type="EMBL" id="ABP80327.1"/>
    </source>
</evidence>
<accession>A4VMX6</accession>
<feature type="transmembrane region" description="Helical" evidence="6">
    <location>
        <begin position="42"/>
        <end position="63"/>
    </location>
</feature>
<dbReference type="KEGG" id="psa:PST_2677"/>
<gene>
    <name evidence="7" type="ordered locus">PST_2677</name>
</gene>
<dbReference type="HOGENOM" id="CLU_045498_5_0_6"/>
<evidence type="ECO:0000256" key="5">
    <source>
        <dbReference type="ARBA" id="ARBA00023136"/>
    </source>
</evidence>
<keyword evidence="5 6" id="KW-0472">Membrane</keyword>
<evidence type="ECO:0000256" key="3">
    <source>
        <dbReference type="ARBA" id="ARBA00022692"/>
    </source>
</evidence>
<evidence type="ECO:0000256" key="2">
    <source>
        <dbReference type="ARBA" id="ARBA00009142"/>
    </source>
</evidence>
<dbReference type="InterPro" id="IPR051598">
    <property type="entry name" value="TSUP/Inactive_protease-like"/>
</dbReference>
<feature type="transmembrane region" description="Helical" evidence="6">
    <location>
        <begin position="208"/>
        <end position="230"/>
    </location>
</feature>